<proteinExistence type="predicted"/>
<dbReference type="EMBL" id="CP043839">
    <property type="protein sequence ID" value="WOF11586.1"/>
    <property type="molecule type" value="Genomic_DNA"/>
</dbReference>
<dbReference type="GO" id="GO:0030313">
    <property type="term" value="C:cell envelope"/>
    <property type="evidence" value="ECO:0007669"/>
    <property type="project" value="UniProtKB-SubCell"/>
</dbReference>
<reference evidence="6 8" key="2">
    <citation type="submission" date="2020-03" db="EMBL/GenBank/DDBJ databases">
        <title>Genomic Encyclopedia of Type Strains, Phase IV (KMG-IV): sequencing the most valuable type-strain genomes for metagenomic binning, comparative biology and taxonomic classification.</title>
        <authorList>
            <person name="Goeker M."/>
        </authorList>
    </citation>
    <scope>NUCLEOTIDE SEQUENCE [LARGE SCALE GENOMIC DNA]</scope>
    <source>
        <strain evidence="6 8">DSM 105722</strain>
    </source>
</reference>
<accession>A0A7X5YFZ3</accession>
<evidence type="ECO:0000313" key="9">
    <source>
        <dbReference type="Proteomes" id="UP001302374"/>
    </source>
</evidence>
<evidence type="ECO:0000313" key="7">
    <source>
        <dbReference type="EMBL" id="WOF11586.1"/>
    </source>
</evidence>
<protein>
    <submittedName>
        <fullName evidence="7">AhpC/TSA family protein</fullName>
    </submittedName>
    <submittedName>
        <fullName evidence="6">Thiol-disulfide isomerase/thioredoxin</fullName>
    </submittedName>
</protein>
<dbReference type="InterPro" id="IPR013766">
    <property type="entry name" value="Thioredoxin_domain"/>
</dbReference>
<evidence type="ECO:0000313" key="8">
    <source>
        <dbReference type="Proteomes" id="UP000576368"/>
    </source>
</evidence>
<evidence type="ECO:0000313" key="6">
    <source>
        <dbReference type="EMBL" id="NJC19673.1"/>
    </source>
</evidence>
<dbReference type="InterPro" id="IPR025380">
    <property type="entry name" value="DUF4369"/>
</dbReference>
<evidence type="ECO:0000259" key="5">
    <source>
        <dbReference type="PROSITE" id="PS51352"/>
    </source>
</evidence>
<dbReference type="Proteomes" id="UP000576368">
    <property type="component" value="Unassembled WGS sequence"/>
</dbReference>
<dbReference type="InterPro" id="IPR017937">
    <property type="entry name" value="Thioredoxin_CS"/>
</dbReference>
<dbReference type="AlphaFoldDB" id="A0A7X5YFZ3"/>
<evidence type="ECO:0000256" key="1">
    <source>
        <dbReference type="ARBA" id="ARBA00004196"/>
    </source>
</evidence>
<dbReference type="PROSITE" id="PS00194">
    <property type="entry name" value="THIOREDOXIN_1"/>
    <property type="match status" value="1"/>
</dbReference>
<keyword evidence="6" id="KW-0413">Isomerase</keyword>
<name>A0A7X5YFZ3_9BACT</name>
<organism evidence="6 8">
    <name type="scientific">Butyricimonas paravirosa</name>
    <dbReference type="NCBI Taxonomy" id="1472417"/>
    <lineage>
        <taxon>Bacteria</taxon>
        <taxon>Pseudomonadati</taxon>
        <taxon>Bacteroidota</taxon>
        <taxon>Bacteroidia</taxon>
        <taxon>Bacteroidales</taxon>
        <taxon>Odoribacteraceae</taxon>
        <taxon>Butyricimonas</taxon>
    </lineage>
</organism>
<dbReference type="Gene3D" id="3.40.30.10">
    <property type="entry name" value="Glutaredoxin"/>
    <property type="match status" value="1"/>
</dbReference>
<dbReference type="EMBL" id="JAATLI010000012">
    <property type="protein sequence ID" value="NJC19673.1"/>
    <property type="molecule type" value="Genomic_DNA"/>
</dbReference>
<dbReference type="Proteomes" id="UP001302374">
    <property type="component" value="Chromosome"/>
</dbReference>
<dbReference type="PROSITE" id="PS51352">
    <property type="entry name" value="THIOREDOXIN_2"/>
    <property type="match status" value="1"/>
</dbReference>
<gene>
    <name evidence="7" type="ORF">F1644_04555</name>
    <name evidence="6" type="ORF">GGR15_003309</name>
</gene>
<keyword evidence="4" id="KW-0676">Redox-active center</keyword>
<keyword evidence="9" id="KW-1185">Reference proteome</keyword>
<keyword evidence="3" id="KW-1015">Disulfide bond</keyword>
<dbReference type="SUPFAM" id="SSF52833">
    <property type="entry name" value="Thioredoxin-like"/>
    <property type="match status" value="1"/>
</dbReference>
<dbReference type="GeneID" id="86890542"/>
<dbReference type="PANTHER" id="PTHR42852">
    <property type="entry name" value="THIOL:DISULFIDE INTERCHANGE PROTEIN DSBE"/>
    <property type="match status" value="1"/>
</dbReference>
<keyword evidence="2" id="KW-0201">Cytochrome c-type biogenesis</keyword>
<evidence type="ECO:0000256" key="4">
    <source>
        <dbReference type="ARBA" id="ARBA00023284"/>
    </source>
</evidence>
<evidence type="ECO:0000256" key="3">
    <source>
        <dbReference type="ARBA" id="ARBA00023157"/>
    </source>
</evidence>
<comment type="subcellular location">
    <subcellularLocation>
        <location evidence="1">Cell envelope</location>
    </subcellularLocation>
</comment>
<dbReference type="PROSITE" id="PS51257">
    <property type="entry name" value="PROKAR_LIPOPROTEIN"/>
    <property type="match status" value="1"/>
</dbReference>
<dbReference type="RefSeq" id="WP_118301958.1">
    <property type="nucleotide sequence ID" value="NZ_BMPA01000011.1"/>
</dbReference>
<dbReference type="GO" id="GO:0017004">
    <property type="term" value="P:cytochrome complex assembly"/>
    <property type="evidence" value="ECO:0007669"/>
    <property type="project" value="UniProtKB-KW"/>
</dbReference>
<dbReference type="InterPro" id="IPR012336">
    <property type="entry name" value="Thioredoxin-like_fold"/>
</dbReference>
<evidence type="ECO:0000256" key="2">
    <source>
        <dbReference type="ARBA" id="ARBA00022748"/>
    </source>
</evidence>
<dbReference type="CDD" id="cd02966">
    <property type="entry name" value="TlpA_like_family"/>
    <property type="match status" value="1"/>
</dbReference>
<dbReference type="PANTHER" id="PTHR42852:SF6">
    <property type="entry name" value="THIOL:DISULFIDE INTERCHANGE PROTEIN DSBE"/>
    <property type="match status" value="1"/>
</dbReference>
<dbReference type="GO" id="GO:0016853">
    <property type="term" value="F:isomerase activity"/>
    <property type="evidence" value="ECO:0007669"/>
    <property type="project" value="UniProtKB-KW"/>
</dbReference>
<reference evidence="7 9" key="1">
    <citation type="submission" date="2019-09" db="EMBL/GenBank/DDBJ databases">
        <title>Butyricimonas paravirosa DSM 105722 (=214-4 = JCM 18677 = CCUG 65563).</title>
        <authorList>
            <person name="Le Roy T."/>
            <person name="Cani P.D."/>
        </authorList>
    </citation>
    <scope>NUCLEOTIDE SEQUENCE [LARGE SCALE GENOMIC DNA]</scope>
    <source>
        <strain evidence="7 9">DSM 105722</strain>
    </source>
</reference>
<dbReference type="InterPro" id="IPR050553">
    <property type="entry name" value="Thioredoxin_ResA/DsbE_sf"/>
</dbReference>
<dbReference type="Pfam" id="PF14289">
    <property type="entry name" value="DUF4369"/>
    <property type="match status" value="1"/>
</dbReference>
<sequence>MKYLLSLLFLGSMAACIEKPTDHFVLRGTVPGAIDSTEVTLASYKEYHKKIASGYVINGRFELQGKVNAPVYCRLSMSDQHANTNKESKDKSPNKYVEIGFFVENGNLTFQTPHIDSLPQSFWLYDIRKEKNYTLKGSVAQDIFYQYQQQTISLRHEIESLNKAYMENGNVENFKTSYAKQIKLENQTKEFIRSHQNLAVNLYLAEQLKKKPFTYDQAYLDELTEFFAPYQDTCLALQQFRQYLQTARTFVQGKALRDGEMTTPDGKKATLLSQLKKDHHTVIDFWASWCGPCRASFPHLREMHKTYGEKVTFISLSVDKSEKDWQKALEEEKLPWNQYLATPELSKDTRTNYNLNSIPTFLVIDPRGKIIYSGSNSGELEIMLEKI</sequence>
<dbReference type="InterPro" id="IPR036249">
    <property type="entry name" value="Thioredoxin-like_sf"/>
</dbReference>
<feature type="domain" description="Thioredoxin" evidence="5">
    <location>
        <begin position="250"/>
        <end position="387"/>
    </location>
</feature>
<dbReference type="Pfam" id="PF13905">
    <property type="entry name" value="Thioredoxin_8"/>
    <property type="match status" value="1"/>
</dbReference>